<dbReference type="PANTHER" id="PTHR35368">
    <property type="entry name" value="HYDROPEROXIDE REDUCTASE"/>
    <property type="match status" value="1"/>
</dbReference>
<name>A0A2V3VUN0_9BACI</name>
<accession>A0A2V3VUN0</accession>
<organism evidence="1 2">
    <name type="scientific">Pseudogracilibacillus auburnensis</name>
    <dbReference type="NCBI Taxonomy" id="1494959"/>
    <lineage>
        <taxon>Bacteria</taxon>
        <taxon>Bacillati</taxon>
        <taxon>Bacillota</taxon>
        <taxon>Bacilli</taxon>
        <taxon>Bacillales</taxon>
        <taxon>Bacillaceae</taxon>
        <taxon>Pseudogracilibacillus</taxon>
    </lineage>
</organism>
<reference evidence="1 2" key="1">
    <citation type="submission" date="2018-05" db="EMBL/GenBank/DDBJ databases">
        <title>Genomic Encyclopedia of Type Strains, Phase IV (KMG-IV): sequencing the most valuable type-strain genomes for metagenomic binning, comparative biology and taxonomic classification.</title>
        <authorList>
            <person name="Goeker M."/>
        </authorList>
    </citation>
    <scope>NUCLEOTIDE SEQUENCE [LARGE SCALE GENOMIC DNA]</scope>
    <source>
        <strain evidence="1 2">DSM 28556</strain>
    </source>
</reference>
<dbReference type="AlphaFoldDB" id="A0A2V3VUN0"/>
<dbReference type="InterPro" id="IPR003718">
    <property type="entry name" value="OsmC/Ohr_fam"/>
</dbReference>
<dbReference type="InterPro" id="IPR052924">
    <property type="entry name" value="OsmC/Ohr_hydroprdx_reductase"/>
</dbReference>
<proteinExistence type="predicted"/>
<dbReference type="InterPro" id="IPR036102">
    <property type="entry name" value="OsmC/Ohrsf"/>
</dbReference>
<dbReference type="Pfam" id="PF02566">
    <property type="entry name" value="OsmC"/>
    <property type="match status" value="1"/>
</dbReference>
<protein>
    <submittedName>
        <fullName evidence="1">Putative OsmC-like protein</fullName>
    </submittedName>
</protein>
<dbReference type="PANTHER" id="PTHR35368:SF1">
    <property type="entry name" value="HYDROPEROXIDE REDUCTASE"/>
    <property type="match status" value="1"/>
</dbReference>
<dbReference type="Gene3D" id="3.30.300.20">
    <property type="match status" value="1"/>
</dbReference>
<dbReference type="EMBL" id="QJJQ01000010">
    <property type="protein sequence ID" value="PXW85632.1"/>
    <property type="molecule type" value="Genomic_DNA"/>
</dbReference>
<dbReference type="SUPFAM" id="SSF82784">
    <property type="entry name" value="OsmC-like"/>
    <property type="match status" value="1"/>
</dbReference>
<comment type="caution">
    <text evidence="1">The sequence shown here is derived from an EMBL/GenBank/DDBJ whole genome shotgun (WGS) entry which is preliminary data.</text>
</comment>
<gene>
    <name evidence="1" type="ORF">DFR56_110133</name>
</gene>
<dbReference type="InterPro" id="IPR015946">
    <property type="entry name" value="KH_dom-like_a/b"/>
</dbReference>
<sequence length="154" mass="17170">MQMSSTTNTLIKMAAKGKWDGGIKSSNTIRHFESFKMDEPVKLGGQDTGGTPLEYIAAALNGCKAVMIPLIAKEQNFTFSSIDFETDGYVDIRGLLGEEGVKTYFQKILFSVEIETDESDEALERLKAEVERRCPVYNLFVDAGISVEVDWKKK</sequence>
<keyword evidence="2" id="KW-1185">Reference proteome</keyword>
<dbReference type="Proteomes" id="UP000247978">
    <property type="component" value="Unassembled WGS sequence"/>
</dbReference>
<evidence type="ECO:0000313" key="1">
    <source>
        <dbReference type="EMBL" id="PXW85632.1"/>
    </source>
</evidence>
<evidence type="ECO:0000313" key="2">
    <source>
        <dbReference type="Proteomes" id="UP000247978"/>
    </source>
</evidence>